<dbReference type="InterPro" id="IPR023577">
    <property type="entry name" value="CYTH_domain"/>
</dbReference>
<dbReference type="Proteomes" id="UP000782843">
    <property type="component" value="Unassembled WGS sequence"/>
</dbReference>
<dbReference type="EMBL" id="JAGQLG010000027">
    <property type="protein sequence ID" value="MCA9381936.1"/>
    <property type="molecule type" value="Genomic_DNA"/>
</dbReference>
<sequence length="228" mass="27134">MSDQLEIELKFEILDKTGFLNFIKNLEQTSDKTVTDTYFDTPDCQLFQRGVFIRVRNHKRLDFKFNPTVLQNPNAYDDHSSSDEYNFDLPMKANDLSRLNSVLKILNLKEINKPTIEELKKQNNFQDSINLNKTRREYKLDKFTLVFDSIDELGEILEIEYIGKGEEIEEIKKEMLEILKPLKLKLLTVGNNELYWRKNNFDLYLKGRFLLQEDYAKYRPEVLKSKQD</sequence>
<reference evidence="2" key="1">
    <citation type="submission" date="2020-04" db="EMBL/GenBank/DDBJ databases">
        <authorList>
            <person name="Zhang T."/>
        </authorList>
    </citation>
    <scope>NUCLEOTIDE SEQUENCE</scope>
    <source>
        <strain evidence="2">HKST-UBA10</strain>
    </source>
</reference>
<dbReference type="SMART" id="SM01118">
    <property type="entry name" value="CYTH"/>
    <property type="match status" value="1"/>
</dbReference>
<proteinExistence type="predicted"/>
<organism evidence="2 3">
    <name type="scientific">Candidatus Dojkabacteria bacterium</name>
    <dbReference type="NCBI Taxonomy" id="2099670"/>
    <lineage>
        <taxon>Bacteria</taxon>
        <taxon>Candidatus Dojkabacteria</taxon>
    </lineage>
</organism>
<dbReference type="PANTHER" id="PTHR21028">
    <property type="entry name" value="SI:CH211-156B7.4"/>
    <property type="match status" value="1"/>
</dbReference>
<accession>A0A955L305</accession>
<evidence type="ECO:0000313" key="3">
    <source>
        <dbReference type="Proteomes" id="UP000782843"/>
    </source>
</evidence>
<gene>
    <name evidence="2" type="ORF">KC660_00840</name>
</gene>
<dbReference type="SUPFAM" id="SSF55154">
    <property type="entry name" value="CYTH-like phosphatases"/>
    <property type="match status" value="1"/>
</dbReference>
<evidence type="ECO:0000259" key="1">
    <source>
        <dbReference type="PROSITE" id="PS51707"/>
    </source>
</evidence>
<dbReference type="PROSITE" id="PS51707">
    <property type="entry name" value="CYTH"/>
    <property type="match status" value="1"/>
</dbReference>
<comment type="caution">
    <text evidence="2">The sequence shown here is derived from an EMBL/GenBank/DDBJ whole genome shotgun (WGS) entry which is preliminary data.</text>
</comment>
<dbReference type="AlphaFoldDB" id="A0A955L305"/>
<protein>
    <submittedName>
        <fullName evidence="2">CYTH domain-containing protein</fullName>
    </submittedName>
</protein>
<dbReference type="Pfam" id="PF01928">
    <property type="entry name" value="CYTH"/>
    <property type="match status" value="1"/>
</dbReference>
<dbReference type="InterPro" id="IPR033469">
    <property type="entry name" value="CYTH-like_dom_sf"/>
</dbReference>
<dbReference type="PANTHER" id="PTHR21028:SF2">
    <property type="entry name" value="CYTH DOMAIN-CONTAINING PROTEIN"/>
    <property type="match status" value="1"/>
</dbReference>
<evidence type="ECO:0000313" key="2">
    <source>
        <dbReference type="EMBL" id="MCA9381936.1"/>
    </source>
</evidence>
<feature type="domain" description="CYTH" evidence="1">
    <location>
        <begin position="4"/>
        <end position="201"/>
    </location>
</feature>
<name>A0A955L305_9BACT</name>
<reference evidence="2" key="2">
    <citation type="journal article" date="2021" name="Microbiome">
        <title>Successional dynamics and alternative stable states in a saline activated sludge microbial community over 9 years.</title>
        <authorList>
            <person name="Wang Y."/>
            <person name="Ye J."/>
            <person name="Ju F."/>
            <person name="Liu L."/>
            <person name="Boyd J.A."/>
            <person name="Deng Y."/>
            <person name="Parks D.H."/>
            <person name="Jiang X."/>
            <person name="Yin X."/>
            <person name="Woodcroft B.J."/>
            <person name="Tyson G.W."/>
            <person name="Hugenholtz P."/>
            <person name="Polz M.F."/>
            <person name="Zhang T."/>
        </authorList>
    </citation>
    <scope>NUCLEOTIDE SEQUENCE</scope>
    <source>
        <strain evidence="2">HKST-UBA10</strain>
    </source>
</reference>
<dbReference type="Gene3D" id="2.40.320.10">
    <property type="entry name" value="Hypothetical Protein Pfu-838710-001"/>
    <property type="match status" value="1"/>
</dbReference>
<dbReference type="InterPro" id="IPR008173">
    <property type="entry name" value="Adenylyl_cyclase_CyaB"/>
</dbReference>